<evidence type="ECO:0000313" key="3">
    <source>
        <dbReference type="EMBL" id="PSS05216.1"/>
    </source>
</evidence>
<dbReference type="EMBL" id="KZ678372">
    <property type="protein sequence ID" value="PSS05216.1"/>
    <property type="molecule type" value="Genomic_DNA"/>
</dbReference>
<evidence type="ECO:0000256" key="1">
    <source>
        <dbReference type="SAM" id="MobiDB-lite"/>
    </source>
</evidence>
<proteinExistence type="predicted"/>
<gene>
    <name evidence="3" type="ORF">BD289DRAFT_2576</name>
</gene>
<dbReference type="InterPro" id="IPR029071">
    <property type="entry name" value="Ubiquitin-like_domsf"/>
</dbReference>
<dbReference type="InParanoid" id="A0A2T3ANL5"/>
<accession>A0A2T3ANL5</accession>
<dbReference type="OrthoDB" id="3365399at2759"/>
<organism evidence="3 4">
    <name type="scientific">Coniella lustricola</name>
    <dbReference type="NCBI Taxonomy" id="2025994"/>
    <lineage>
        <taxon>Eukaryota</taxon>
        <taxon>Fungi</taxon>
        <taxon>Dikarya</taxon>
        <taxon>Ascomycota</taxon>
        <taxon>Pezizomycotina</taxon>
        <taxon>Sordariomycetes</taxon>
        <taxon>Sordariomycetidae</taxon>
        <taxon>Diaporthales</taxon>
        <taxon>Schizoparmaceae</taxon>
        <taxon>Coniella</taxon>
    </lineage>
</organism>
<feature type="compositionally biased region" description="Polar residues" evidence="1">
    <location>
        <begin position="145"/>
        <end position="155"/>
    </location>
</feature>
<feature type="domain" description="Ubiquitin-like" evidence="2">
    <location>
        <begin position="474"/>
        <end position="550"/>
    </location>
</feature>
<keyword evidence="4" id="KW-1185">Reference proteome</keyword>
<evidence type="ECO:0000259" key="2">
    <source>
        <dbReference type="PROSITE" id="PS50053"/>
    </source>
</evidence>
<dbReference type="InterPro" id="IPR000626">
    <property type="entry name" value="Ubiquitin-like_dom"/>
</dbReference>
<name>A0A2T3ANL5_9PEZI</name>
<feature type="compositionally biased region" description="Basic and acidic residues" evidence="1">
    <location>
        <begin position="202"/>
        <end position="212"/>
    </location>
</feature>
<feature type="region of interest" description="Disordered" evidence="1">
    <location>
        <begin position="1"/>
        <end position="271"/>
    </location>
</feature>
<dbReference type="SUPFAM" id="SSF54236">
    <property type="entry name" value="Ubiquitin-like"/>
    <property type="match status" value="1"/>
</dbReference>
<dbReference type="Gene3D" id="3.10.20.90">
    <property type="entry name" value="Phosphatidylinositol 3-kinase Catalytic Subunit, Chain A, domain 1"/>
    <property type="match status" value="1"/>
</dbReference>
<dbReference type="PROSITE" id="PS50053">
    <property type="entry name" value="UBIQUITIN_2"/>
    <property type="match status" value="1"/>
</dbReference>
<dbReference type="InterPro" id="IPR022617">
    <property type="entry name" value="Rad60/SUMO-like_dom"/>
</dbReference>
<dbReference type="Proteomes" id="UP000241462">
    <property type="component" value="Unassembled WGS sequence"/>
</dbReference>
<protein>
    <recommendedName>
        <fullName evidence="2">Ubiquitin-like domain-containing protein</fullName>
    </recommendedName>
</protein>
<feature type="compositionally biased region" description="Basic and acidic residues" evidence="1">
    <location>
        <begin position="66"/>
        <end position="82"/>
    </location>
</feature>
<evidence type="ECO:0000313" key="4">
    <source>
        <dbReference type="Proteomes" id="UP000241462"/>
    </source>
</evidence>
<sequence length="550" mass="61344">MADSSSPPATVPKKKKKALAFLESSHKPAPAALSSDGAGSSEKKRDDEGDDDLAMFKRSKHFFPRIIEEQDELRQTTTEKKNTGPINPQSADEKSEGLDQDQGVFSRTPKRRRLSSPRAEPQVPAFESHDELYGPATPPRRGSRSPANLRSGSTSKRARSLLDRERERSSVPVSKKDEMEVDESGPFRSAEPDALPSPKSPTPHEPRPIIDIDDHDGDTFLDAPPLLSDDGIEDKSKAPDAISAMRASASPSPERKDDIKPAAIVLDDSDDDELGQDAAATAEDPYAHFFKRAVERDAAAKAAAAALIPSKEGHHASRDNDLSWSALQEPKVKPVVKIFVVSRLSDEEDPGQFGSKRRLDQDLGVVRKTYCSWLRQQNFQFCDDLERDIFLTWRGHRIYDFASGASLGWQPDKFHESRHLTGFKNGGIVLEAWTEERFTAFQLEQERQRMLDRGELDEDDLDAKAGNERDAPKVRITLKERGKEPVKLTAWMDLSVKHLIGAYRKQQNVPTNHSIRLRNEGEWLEPDALIEDADIEDMSIIEVYINAGGA</sequence>
<dbReference type="Pfam" id="PF11976">
    <property type="entry name" value="Rad60-SLD"/>
    <property type="match status" value="1"/>
</dbReference>
<reference evidence="3 4" key="1">
    <citation type="journal article" date="2018" name="Mycol. Prog.">
        <title>Coniella lustricola, a new species from submerged detritus.</title>
        <authorList>
            <person name="Raudabaugh D.B."/>
            <person name="Iturriaga T."/>
            <person name="Carver A."/>
            <person name="Mondo S."/>
            <person name="Pangilinan J."/>
            <person name="Lipzen A."/>
            <person name="He G."/>
            <person name="Amirebrahimi M."/>
            <person name="Grigoriev I.V."/>
            <person name="Miller A.N."/>
        </authorList>
    </citation>
    <scope>NUCLEOTIDE SEQUENCE [LARGE SCALE GENOMIC DNA]</scope>
    <source>
        <strain evidence="3 4">B22-T-1</strain>
    </source>
</reference>
<feature type="compositionally biased region" description="Basic and acidic residues" evidence="1">
    <location>
        <begin position="160"/>
        <end position="178"/>
    </location>
</feature>
<dbReference type="AlphaFoldDB" id="A0A2T3ANL5"/>